<proteinExistence type="predicted"/>
<evidence type="ECO:0000313" key="2">
    <source>
        <dbReference type="EMBL" id="EED88916.1"/>
    </source>
</evidence>
<feature type="compositionally biased region" description="Acidic residues" evidence="1">
    <location>
        <begin position="161"/>
        <end position="173"/>
    </location>
</feature>
<feature type="region of interest" description="Disordered" evidence="1">
    <location>
        <begin position="430"/>
        <end position="451"/>
    </location>
</feature>
<keyword evidence="3" id="KW-1185">Reference proteome</keyword>
<dbReference type="KEGG" id="tps:THAPSDRAFT_24806"/>
<feature type="region of interest" description="Disordered" evidence="1">
    <location>
        <begin position="115"/>
        <end position="173"/>
    </location>
</feature>
<feature type="compositionally biased region" description="Basic and acidic residues" evidence="1">
    <location>
        <begin position="1"/>
        <end position="11"/>
    </location>
</feature>
<feature type="compositionally biased region" description="Basic and acidic residues" evidence="1">
    <location>
        <begin position="115"/>
        <end position="131"/>
    </location>
</feature>
<dbReference type="GeneID" id="7451212"/>
<accession>B8CC84</accession>
<feature type="region of interest" description="Disordered" evidence="1">
    <location>
        <begin position="188"/>
        <end position="301"/>
    </location>
</feature>
<feature type="region of interest" description="Disordered" evidence="1">
    <location>
        <begin position="574"/>
        <end position="622"/>
    </location>
</feature>
<feature type="compositionally biased region" description="Acidic residues" evidence="1">
    <location>
        <begin position="873"/>
        <end position="886"/>
    </location>
</feature>
<organism evidence="2 3">
    <name type="scientific">Thalassiosira pseudonana</name>
    <name type="common">Marine diatom</name>
    <name type="synonym">Cyclotella nana</name>
    <dbReference type="NCBI Taxonomy" id="35128"/>
    <lineage>
        <taxon>Eukaryota</taxon>
        <taxon>Sar</taxon>
        <taxon>Stramenopiles</taxon>
        <taxon>Ochrophyta</taxon>
        <taxon>Bacillariophyta</taxon>
        <taxon>Coscinodiscophyceae</taxon>
        <taxon>Thalassiosirophycidae</taxon>
        <taxon>Thalassiosirales</taxon>
        <taxon>Thalassiosiraceae</taxon>
        <taxon>Thalassiosira</taxon>
    </lineage>
</organism>
<feature type="compositionally biased region" description="Basic and acidic residues" evidence="1">
    <location>
        <begin position="85"/>
        <end position="94"/>
    </location>
</feature>
<feature type="compositionally biased region" description="Polar residues" evidence="1">
    <location>
        <begin position="245"/>
        <end position="269"/>
    </location>
</feature>
<sequence>MAMDHGDDESRTSSSNASSSPKTNNGKVPRERSAQSTVASSQDGDSIFSKDNSKQASEMTPRMHIGNNSRTRLNNNNNRKSQQQRRNEEKDGFIKGKYSPTRRTLGLELVASPDLLRDNDGRNINTHKKEGEEDVFTNAHGRCNPVSKNANDTKDTPDAKDEADDIFDDDDDDYSAMETVAGTIASAKSFRSTRSSKSMKSSEGEEVNPDTLYNYIPHDADDMSDSQPSDEGRDVLDQVQPYKLQRSQQQAASRTPCLKQSSFAQSLPSPATIRDRRATRPKSQRPVYDTTLSSSKTKSASAATTIYPNNSFTHNYFCAPVVSFSENDETFPIDNKGGVDTNTSSPQTMIKKGGAHDKSPTGVADFFSEDFPSEDFDGVTSAQDSVQFSPEKEVNAEEFALQAAMFRSSNDKTVKKGRLKSLLAIIPKTRRKTNPEFTDKPTPKAAPKSQVDKKQFFLFGRRKSPKKKAEIPGVVDDALVHVVVDDALVEANRSADAVSLAREVEQQPSSSVAPVALVLDEHSAAASVNKRDSLSLSVSKRVASSSWINDRVQSAVSVKYRAFSSLTESSPIALPPSPLTLSPAQGGSVNEDDAETKSEIPAVGRTFSDEGVLSGVDKDTSSVGLENADDVEVEWVVNDTECQLNLIQQSGLHTTSSKVIHQVALDTSDDVEDEGLDASDVVEVEGEDDISWPSDNEEETPLLKVVVDGEDEQVSASSMMYQLLQYEASNEFKTGDTESEPKTVFKARSSGQAKSLPLDFEDTPMRARSVRSHHTTTNAPPMSDFEKFVAARDSEEGVTPMFDQDERDVLDSNGMHSLKDFANDIEEDFSNKQCMQFGPREEVIADMVDAFQCGGSGIIDLVGEAITPKDDYSEFSDSSEESEDEDSYYRREEIPQKVTAGEEVPQKVNQSSQLSWGNSSDAVTVMKICDIDGAQSSQCHADR</sequence>
<dbReference type="InParanoid" id="B8CC84"/>
<feature type="region of interest" description="Disordered" evidence="1">
    <location>
        <begin position="870"/>
        <end position="917"/>
    </location>
</feature>
<feature type="compositionally biased region" description="Basic and acidic residues" evidence="1">
    <location>
        <begin position="433"/>
        <end position="442"/>
    </location>
</feature>
<dbReference type="RefSeq" id="XP_002293907.1">
    <property type="nucleotide sequence ID" value="XM_002293871.1"/>
</dbReference>
<feature type="compositionally biased region" description="Polar residues" evidence="1">
    <location>
        <begin position="907"/>
        <end position="917"/>
    </location>
</feature>
<dbReference type="AlphaFoldDB" id="B8CC84"/>
<dbReference type="HOGENOM" id="CLU_311596_0_0_1"/>
<protein>
    <submittedName>
        <fullName evidence="2">Uncharacterized protein</fullName>
    </submittedName>
</protein>
<feature type="compositionally biased region" description="Basic and acidic residues" evidence="1">
    <location>
        <begin position="151"/>
        <end position="160"/>
    </location>
</feature>
<feature type="compositionally biased region" description="Polar residues" evidence="1">
    <location>
        <begin position="34"/>
        <end position="44"/>
    </location>
</feature>
<gene>
    <name evidence="2" type="ORF">THAPSDRAFT_24806</name>
</gene>
<name>B8CC84_THAPS</name>
<feature type="compositionally biased region" description="Low complexity" evidence="1">
    <location>
        <begin position="290"/>
        <end position="301"/>
    </location>
</feature>
<evidence type="ECO:0000256" key="1">
    <source>
        <dbReference type="SAM" id="MobiDB-lite"/>
    </source>
</evidence>
<feature type="compositionally biased region" description="Low complexity" evidence="1">
    <location>
        <begin position="67"/>
        <end position="81"/>
    </location>
</feature>
<evidence type="ECO:0000313" key="3">
    <source>
        <dbReference type="Proteomes" id="UP000001449"/>
    </source>
</evidence>
<feature type="region of interest" description="Disordered" evidence="1">
    <location>
        <begin position="1"/>
        <end position="101"/>
    </location>
</feature>
<dbReference type="PaxDb" id="35128-Thaps24806"/>
<dbReference type="Proteomes" id="UP000001449">
    <property type="component" value="Chromosome 14"/>
</dbReference>
<reference evidence="2 3" key="2">
    <citation type="journal article" date="2008" name="Nature">
        <title>The Phaeodactylum genome reveals the evolutionary history of diatom genomes.</title>
        <authorList>
            <person name="Bowler C."/>
            <person name="Allen A.E."/>
            <person name="Badger J.H."/>
            <person name="Grimwood J."/>
            <person name="Jabbari K."/>
            <person name="Kuo A."/>
            <person name="Maheswari U."/>
            <person name="Martens C."/>
            <person name="Maumus F."/>
            <person name="Otillar R.P."/>
            <person name="Rayko E."/>
            <person name="Salamov A."/>
            <person name="Vandepoele K."/>
            <person name="Beszteri B."/>
            <person name="Gruber A."/>
            <person name="Heijde M."/>
            <person name="Katinka M."/>
            <person name="Mock T."/>
            <person name="Valentin K."/>
            <person name="Verret F."/>
            <person name="Berges J.A."/>
            <person name="Brownlee C."/>
            <person name="Cadoret J.P."/>
            <person name="Chiovitti A."/>
            <person name="Choi C.J."/>
            <person name="Coesel S."/>
            <person name="De Martino A."/>
            <person name="Detter J.C."/>
            <person name="Durkin C."/>
            <person name="Falciatore A."/>
            <person name="Fournet J."/>
            <person name="Haruta M."/>
            <person name="Huysman M.J."/>
            <person name="Jenkins B.D."/>
            <person name="Jiroutova K."/>
            <person name="Jorgensen R.E."/>
            <person name="Joubert Y."/>
            <person name="Kaplan A."/>
            <person name="Kroger N."/>
            <person name="Kroth P.G."/>
            <person name="La Roche J."/>
            <person name="Lindquist E."/>
            <person name="Lommer M."/>
            <person name="Martin-Jezequel V."/>
            <person name="Lopez P.J."/>
            <person name="Lucas S."/>
            <person name="Mangogna M."/>
            <person name="McGinnis K."/>
            <person name="Medlin L.K."/>
            <person name="Montsant A."/>
            <person name="Oudot-Le Secq M.P."/>
            <person name="Napoli C."/>
            <person name="Obornik M."/>
            <person name="Parker M.S."/>
            <person name="Petit J.L."/>
            <person name="Porcel B.M."/>
            <person name="Poulsen N."/>
            <person name="Robison M."/>
            <person name="Rychlewski L."/>
            <person name="Rynearson T.A."/>
            <person name="Schmutz J."/>
            <person name="Shapiro H."/>
            <person name="Siaut M."/>
            <person name="Stanley M."/>
            <person name="Sussman M.R."/>
            <person name="Taylor A.R."/>
            <person name="Vardi A."/>
            <person name="von Dassow P."/>
            <person name="Vyverman W."/>
            <person name="Willis A."/>
            <person name="Wyrwicz L.S."/>
            <person name="Rokhsar D.S."/>
            <person name="Weissenbach J."/>
            <person name="Armbrust E.V."/>
            <person name="Green B.R."/>
            <person name="Van de Peer Y."/>
            <person name="Grigoriev I.V."/>
        </authorList>
    </citation>
    <scope>NUCLEOTIDE SEQUENCE [LARGE SCALE GENOMIC DNA]</scope>
    <source>
        <strain evidence="2 3">CCMP1335</strain>
    </source>
</reference>
<feature type="compositionally biased region" description="Low complexity" evidence="1">
    <location>
        <begin position="188"/>
        <end position="201"/>
    </location>
</feature>
<reference evidence="2 3" key="1">
    <citation type="journal article" date="2004" name="Science">
        <title>The genome of the diatom Thalassiosira pseudonana: ecology, evolution, and metabolism.</title>
        <authorList>
            <person name="Armbrust E.V."/>
            <person name="Berges J.A."/>
            <person name="Bowler C."/>
            <person name="Green B.R."/>
            <person name="Martinez D."/>
            <person name="Putnam N.H."/>
            <person name="Zhou S."/>
            <person name="Allen A.E."/>
            <person name="Apt K.E."/>
            <person name="Bechner M."/>
            <person name="Brzezinski M.A."/>
            <person name="Chaal B.K."/>
            <person name="Chiovitti A."/>
            <person name="Davis A.K."/>
            <person name="Demarest M.S."/>
            <person name="Detter J.C."/>
            <person name="Glavina T."/>
            <person name="Goodstein D."/>
            <person name="Hadi M.Z."/>
            <person name="Hellsten U."/>
            <person name="Hildebrand M."/>
            <person name="Jenkins B.D."/>
            <person name="Jurka J."/>
            <person name="Kapitonov V.V."/>
            <person name="Kroger N."/>
            <person name="Lau W.W."/>
            <person name="Lane T.W."/>
            <person name="Larimer F.W."/>
            <person name="Lippmeier J.C."/>
            <person name="Lucas S."/>
            <person name="Medina M."/>
            <person name="Montsant A."/>
            <person name="Obornik M."/>
            <person name="Parker M.S."/>
            <person name="Palenik B."/>
            <person name="Pazour G.J."/>
            <person name="Richardson P.M."/>
            <person name="Rynearson T.A."/>
            <person name="Saito M.A."/>
            <person name="Schwartz D.C."/>
            <person name="Thamatrakoln K."/>
            <person name="Valentin K."/>
            <person name="Vardi A."/>
            <person name="Wilkerson F.P."/>
            <person name="Rokhsar D.S."/>
        </authorList>
    </citation>
    <scope>NUCLEOTIDE SEQUENCE [LARGE SCALE GENOMIC DNA]</scope>
    <source>
        <strain evidence="2 3">CCMP1335</strain>
    </source>
</reference>
<dbReference type="EMBL" id="CM000649">
    <property type="protein sequence ID" value="EED88916.1"/>
    <property type="molecule type" value="Genomic_DNA"/>
</dbReference>